<feature type="region of interest" description="Disordered" evidence="1">
    <location>
        <begin position="1"/>
        <end position="159"/>
    </location>
</feature>
<sequence>MRSRLDTRKEEPTENRDKHFDGVDYSKSTSGSSASPSSSKAVTTQISPAHRPSPTSSTTVTIPLTSTSSLTSSSPTGMVPIATKRCHPIPSKPTPSMPKLPEEMKRPCLRDISGLGSNTGGGNLTDGPNKGQKPAPNNFREESIGDLLDGLEDELFDDF</sequence>
<feature type="compositionally biased region" description="Low complexity" evidence="1">
    <location>
        <begin position="52"/>
        <end position="76"/>
    </location>
</feature>
<dbReference type="EnsemblMetazoa" id="XM_030993261">
    <property type="protein sequence ID" value="XP_030849121"/>
    <property type="gene ID" value="LOC115927410"/>
</dbReference>
<protein>
    <submittedName>
        <fullName evidence="2">Uncharacterized protein</fullName>
    </submittedName>
</protein>
<dbReference type="KEGG" id="spu:115927410"/>
<dbReference type="Proteomes" id="UP000007110">
    <property type="component" value="Unassembled WGS sequence"/>
</dbReference>
<feature type="compositionally biased region" description="Low complexity" evidence="1">
    <location>
        <begin position="26"/>
        <end position="39"/>
    </location>
</feature>
<name>A0A7M7PB83_STRPU</name>
<accession>A0A7M7PB83</accession>
<dbReference type="GeneID" id="115927410"/>
<dbReference type="AlphaFoldDB" id="A0A7M7PB83"/>
<reference evidence="2" key="2">
    <citation type="submission" date="2021-01" db="UniProtKB">
        <authorList>
            <consortium name="EnsemblMetazoa"/>
        </authorList>
    </citation>
    <scope>IDENTIFICATION</scope>
</reference>
<dbReference type="RefSeq" id="XP_030849121.1">
    <property type="nucleotide sequence ID" value="XM_030993261.1"/>
</dbReference>
<feature type="compositionally biased region" description="Basic and acidic residues" evidence="1">
    <location>
        <begin position="1"/>
        <end position="24"/>
    </location>
</feature>
<reference evidence="3" key="1">
    <citation type="submission" date="2015-02" db="EMBL/GenBank/DDBJ databases">
        <title>Genome sequencing for Strongylocentrotus purpuratus.</title>
        <authorList>
            <person name="Murali S."/>
            <person name="Liu Y."/>
            <person name="Vee V."/>
            <person name="English A."/>
            <person name="Wang M."/>
            <person name="Skinner E."/>
            <person name="Han Y."/>
            <person name="Muzny D.M."/>
            <person name="Worley K.C."/>
            <person name="Gibbs R.A."/>
        </authorList>
    </citation>
    <scope>NUCLEOTIDE SEQUENCE</scope>
</reference>
<evidence type="ECO:0000256" key="1">
    <source>
        <dbReference type="SAM" id="MobiDB-lite"/>
    </source>
</evidence>
<evidence type="ECO:0000313" key="3">
    <source>
        <dbReference type="Proteomes" id="UP000007110"/>
    </source>
</evidence>
<feature type="compositionally biased region" description="Basic and acidic residues" evidence="1">
    <location>
        <begin position="100"/>
        <end position="109"/>
    </location>
</feature>
<keyword evidence="3" id="KW-1185">Reference proteome</keyword>
<proteinExistence type="predicted"/>
<evidence type="ECO:0000313" key="2">
    <source>
        <dbReference type="EnsemblMetazoa" id="XP_030849121"/>
    </source>
</evidence>
<organism evidence="2 3">
    <name type="scientific">Strongylocentrotus purpuratus</name>
    <name type="common">Purple sea urchin</name>
    <dbReference type="NCBI Taxonomy" id="7668"/>
    <lineage>
        <taxon>Eukaryota</taxon>
        <taxon>Metazoa</taxon>
        <taxon>Echinodermata</taxon>
        <taxon>Eleutherozoa</taxon>
        <taxon>Echinozoa</taxon>
        <taxon>Echinoidea</taxon>
        <taxon>Euechinoidea</taxon>
        <taxon>Echinacea</taxon>
        <taxon>Camarodonta</taxon>
        <taxon>Echinidea</taxon>
        <taxon>Strongylocentrotidae</taxon>
        <taxon>Strongylocentrotus</taxon>
    </lineage>
</organism>
<dbReference type="InParanoid" id="A0A7M7PB83"/>
<feature type="compositionally biased region" description="Acidic residues" evidence="1">
    <location>
        <begin position="149"/>
        <end position="159"/>
    </location>
</feature>